<evidence type="ECO:0000259" key="2">
    <source>
        <dbReference type="Pfam" id="PF00892"/>
    </source>
</evidence>
<feature type="transmembrane region" description="Helical" evidence="1">
    <location>
        <begin position="224"/>
        <end position="243"/>
    </location>
</feature>
<keyword evidence="4" id="KW-1185">Reference proteome</keyword>
<protein>
    <submittedName>
        <fullName evidence="3">DMT family transporter</fullName>
    </submittedName>
</protein>
<feature type="transmembrane region" description="Helical" evidence="1">
    <location>
        <begin position="157"/>
        <end position="177"/>
    </location>
</feature>
<evidence type="ECO:0000256" key="1">
    <source>
        <dbReference type="SAM" id="Phobius"/>
    </source>
</evidence>
<feature type="transmembrane region" description="Helical" evidence="1">
    <location>
        <begin position="76"/>
        <end position="95"/>
    </location>
</feature>
<name>A0ABU9CK67_9BURK</name>
<keyword evidence="1" id="KW-0812">Transmembrane</keyword>
<sequence length="308" mass="32714">MRLSHGRAAALMVLVTFLWSIAGVVTRHLEGARSFEVTFWRSAFCVLFLGAMIAWQRGGLSVLWRDLTAGGWHEKWPLYASGLCWTFMFTNFMVAMMLTSVAMVLITLAMAPLITALFSRVFLRHPLPARTWGAIAVAGAGIAWMFGQQALSGGTSLTGALVALAVPFAGASNWTLIQWLHRRHAQDPSVQEPDMLPAVLIGAIVSSLLTLPAALPFQANGHDLALLGLLGLMQLAVPCLLVIQVVRVLPAAEVSLIGLLEVIFGVLLAWVGAGEAPGPTALQGGALVIGALLVNEALALRQRSAAPA</sequence>
<dbReference type="Proteomes" id="UP001365405">
    <property type="component" value="Unassembled WGS sequence"/>
</dbReference>
<feature type="transmembrane region" description="Helical" evidence="1">
    <location>
        <begin position="198"/>
        <end position="218"/>
    </location>
</feature>
<keyword evidence="1" id="KW-1133">Transmembrane helix</keyword>
<dbReference type="SUPFAM" id="SSF103481">
    <property type="entry name" value="Multidrug resistance efflux transporter EmrE"/>
    <property type="match status" value="2"/>
</dbReference>
<dbReference type="RefSeq" id="WP_341411956.1">
    <property type="nucleotide sequence ID" value="NZ_JBBUTH010000009.1"/>
</dbReference>
<feature type="domain" description="EamA" evidence="2">
    <location>
        <begin position="8"/>
        <end position="146"/>
    </location>
</feature>
<accession>A0ABU9CK67</accession>
<dbReference type="InterPro" id="IPR037185">
    <property type="entry name" value="EmrE-like"/>
</dbReference>
<feature type="transmembrane region" description="Helical" evidence="1">
    <location>
        <begin position="255"/>
        <end position="274"/>
    </location>
</feature>
<feature type="domain" description="EamA" evidence="2">
    <location>
        <begin position="158"/>
        <end position="294"/>
    </location>
</feature>
<dbReference type="PANTHER" id="PTHR22911:SF135">
    <property type="entry name" value="BLR4310 PROTEIN"/>
    <property type="match status" value="1"/>
</dbReference>
<dbReference type="EMBL" id="JBBUTH010000009">
    <property type="protein sequence ID" value="MEK8052239.1"/>
    <property type="molecule type" value="Genomic_DNA"/>
</dbReference>
<feature type="transmembrane region" description="Helical" evidence="1">
    <location>
        <begin position="38"/>
        <end position="55"/>
    </location>
</feature>
<comment type="caution">
    <text evidence="3">The sequence shown here is derived from an EMBL/GenBank/DDBJ whole genome shotgun (WGS) entry which is preliminary data.</text>
</comment>
<proteinExistence type="predicted"/>
<gene>
    <name evidence="3" type="ORF">AACH10_18455</name>
</gene>
<dbReference type="PANTHER" id="PTHR22911">
    <property type="entry name" value="ACYL-MALONYL CONDENSING ENZYME-RELATED"/>
    <property type="match status" value="1"/>
</dbReference>
<organism evidence="3 4">
    <name type="scientific">Pseudaquabacterium inlustre</name>
    <dbReference type="NCBI Taxonomy" id="2984192"/>
    <lineage>
        <taxon>Bacteria</taxon>
        <taxon>Pseudomonadati</taxon>
        <taxon>Pseudomonadota</taxon>
        <taxon>Betaproteobacteria</taxon>
        <taxon>Burkholderiales</taxon>
        <taxon>Sphaerotilaceae</taxon>
        <taxon>Pseudaquabacterium</taxon>
    </lineage>
</organism>
<feature type="transmembrane region" description="Helical" evidence="1">
    <location>
        <begin position="131"/>
        <end position="151"/>
    </location>
</feature>
<evidence type="ECO:0000313" key="4">
    <source>
        <dbReference type="Proteomes" id="UP001365405"/>
    </source>
</evidence>
<keyword evidence="1" id="KW-0472">Membrane</keyword>
<reference evidence="3 4" key="1">
    <citation type="submission" date="2024-04" db="EMBL/GenBank/DDBJ databases">
        <title>Novel species of the genus Ideonella isolated from streams.</title>
        <authorList>
            <person name="Lu H."/>
        </authorList>
    </citation>
    <scope>NUCLEOTIDE SEQUENCE [LARGE SCALE GENOMIC DNA]</scope>
    <source>
        <strain evidence="3 4">DXS22W</strain>
    </source>
</reference>
<dbReference type="InterPro" id="IPR000620">
    <property type="entry name" value="EamA_dom"/>
</dbReference>
<feature type="transmembrane region" description="Helical" evidence="1">
    <location>
        <begin position="101"/>
        <end position="119"/>
    </location>
</feature>
<evidence type="ECO:0000313" key="3">
    <source>
        <dbReference type="EMBL" id="MEK8052239.1"/>
    </source>
</evidence>
<dbReference type="Pfam" id="PF00892">
    <property type="entry name" value="EamA"/>
    <property type="match status" value="2"/>
</dbReference>